<dbReference type="RefSeq" id="WP_187723970.1">
    <property type="nucleotide sequence ID" value="NZ_CP060783.1"/>
</dbReference>
<dbReference type="KEGG" id="daer:H9K75_20855"/>
<sequence>MNKQLEEILNTLTTEERSKTFEYLEKSEILNNPILEQYFVFQYQSAQRMNGLREDLEGIEQVGDKWRQEFVENLQQEANVFMDSMAEFVAEQTYKLKQESDNMAKTIVNLPPHVIQSVRDLIEHEKAQFEKDMTARQLNWGFRLAELTETERNKILKELRTTMKTELKPAVENVFGSTLDKFKLKVVCRDIGVVLIAFGLFQGIKAILF</sequence>
<organism evidence="1 2">
    <name type="scientific">Diaphorobacter aerolatus</name>
    <dbReference type="NCBI Taxonomy" id="1288495"/>
    <lineage>
        <taxon>Bacteria</taxon>
        <taxon>Pseudomonadati</taxon>
        <taxon>Pseudomonadota</taxon>
        <taxon>Betaproteobacteria</taxon>
        <taxon>Burkholderiales</taxon>
        <taxon>Comamonadaceae</taxon>
        <taxon>Diaphorobacter</taxon>
    </lineage>
</organism>
<evidence type="ECO:0000313" key="2">
    <source>
        <dbReference type="Proteomes" id="UP000516028"/>
    </source>
</evidence>
<dbReference type="Proteomes" id="UP000516028">
    <property type="component" value="Chromosome"/>
</dbReference>
<proteinExistence type="predicted"/>
<dbReference type="EMBL" id="CP060783">
    <property type="protein sequence ID" value="QNP48372.1"/>
    <property type="molecule type" value="Genomic_DNA"/>
</dbReference>
<gene>
    <name evidence="1" type="ORF">H9K75_20855</name>
</gene>
<accession>A0A7H0GJA6</accession>
<keyword evidence="2" id="KW-1185">Reference proteome</keyword>
<reference evidence="1 2" key="1">
    <citation type="submission" date="2020-08" db="EMBL/GenBank/DDBJ databases">
        <title>Genome sequence of Diaphorobacter aerolatus KACC 16536T.</title>
        <authorList>
            <person name="Hyun D.-W."/>
            <person name="Bae J.-W."/>
        </authorList>
    </citation>
    <scope>NUCLEOTIDE SEQUENCE [LARGE SCALE GENOMIC DNA]</scope>
    <source>
        <strain evidence="1 2">KACC 16536</strain>
    </source>
</reference>
<name>A0A7H0GJA6_9BURK</name>
<evidence type="ECO:0000313" key="1">
    <source>
        <dbReference type="EMBL" id="QNP48372.1"/>
    </source>
</evidence>
<dbReference type="AlphaFoldDB" id="A0A7H0GJA6"/>
<protein>
    <submittedName>
        <fullName evidence="1">Uncharacterized protein</fullName>
    </submittedName>
</protein>